<comment type="function">
    <text evidence="5">Oxidizes proline to glutamate for use as a carbon and nitrogen source.</text>
</comment>
<dbReference type="NCBIfam" id="NF008869">
    <property type="entry name" value="PRK11904.1"/>
    <property type="match status" value="1"/>
</dbReference>
<keyword evidence="5" id="KW-0642">Proline metabolism</keyword>
<accession>A0ABT0LF68</accession>
<evidence type="ECO:0000256" key="4">
    <source>
        <dbReference type="ARBA" id="ARBA00048142"/>
    </source>
</evidence>
<evidence type="ECO:0000256" key="3">
    <source>
        <dbReference type="ARBA" id="ARBA00023027"/>
    </source>
</evidence>
<keyword evidence="5" id="KW-0678">Repressor</keyword>
<dbReference type="PANTHER" id="PTHR42862:SF1">
    <property type="entry name" value="DELTA-1-PYRROLINE-5-CARBOXYLATE DEHYDROGENASE 2, ISOFORM A-RELATED"/>
    <property type="match status" value="1"/>
</dbReference>
<dbReference type="Pfam" id="PF01619">
    <property type="entry name" value="Pro_dh"/>
    <property type="match status" value="1"/>
</dbReference>
<dbReference type="GO" id="GO:0003842">
    <property type="term" value="F:L-glutamate gamma-semialdehyde dehydrogenase activity"/>
    <property type="evidence" value="ECO:0007669"/>
    <property type="project" value="UniProtKB-EC"/>
</dbReference>
<dbReference type="Gene3D" id="3.40.309.10">
    <property type="entry name" value="Aldehyde Dehydrogenase, Chain A, domain 2"/>
    <property type="match status" value="1"/>
</dbReference>
<keyword evidence="5" id="KW-0805">Transcription regulation</keyword>
<proteinExistence type="inferred from homology"/>
<keyword evidence="5" id="KW-0274">FAD</keyword>
<dbReference type="InterPro" id="IPR016161">
    <property type="entry name" value="Ald_DH/histidinol_DH"/>
</dbReference>
<evidence type="ECO:0000313" key="9">
    <source>
        <dbReference type="EMBL" id="MCL1125811.1"/>
    </source>
</evidence>
<keyword evidence="5" id="KW-0804">Transcription</keyword>
<dbReference type="CDD" id="cd07125">
    <property type="entry name" value="ALDH_PutA-P5CDH"/>
    <property type="match status" value="1"/>
</dbReference>
<evidence type="ECO:0000259" key="8">
    <source>
        <dbReference type="Pfam" id="PF14850"/>
    </source>
</evidence>
<dbReference type="PROSITE" id="PS00070">
    <property type="entry name" value="ALDEHYDE_DEHYDR_CYS"/>
    <property type="match status" value="1"/>
</dbReference>
<evidence type="ECO:0000313" key="10">
    <source>
        <dbReference type="Proteomes" id="UP001203423"/>
    </source>
</evidence>
<dbReference type="GO" id="GO:0004657">
    <property type="term" value="F:proline dehydrogenase activity"/>
    <property type="evidence" value="ECO:0007669"/>
    <property type="project" value="UniProtKB-EC"/>
</dbReference>
<evidence type="ECO:0000256" key="5">
    <source>
        <dbReference type="PIRNR" id="PIRNR000197"/>
    </source>
</evidence>
<dbReference type="EC" id="1.2.1.88" evidence="5"/>
<dbReference type="InterPro" id="IPR050485">
    <property type="entry name" value="Proline_metab_enzyme"/>
</dbReference>
<dbReference type="Pfam" id="PF00171">
    <property type="entry name" value="Aldedh"/>
    <property type="match status" value="1"/>
</dbReference>
<keyword evidence="3 5" id="KW-0520">NAD</keyword>
<dbReference type="InterPro" id="IPR024089">
    <property type="entry name" value="PRODH_PutA_dom_I/II"/>
</dbReference>
<name>A0ABT0LF68_9GAMM</name>
<dbReference type="Gene3D" id="3.20.20.220">
    <property type="match status" value="1"/>
</dbReference>
<feature type="domain" description="Proline dehydrogenase PutA" evidence="8">
    <location>
        <begin position="81"/>
        <end position="194"/>
    </location>
</feature>
<dbReference type="PANTHER" id="PTHR42862">
    <property type="entry name" value="DELTA-1-PYRROLINE-5-CARBOXYLATE DEHYDROGENASE 1, ISOFORM A-RELATED"/>
    <property type="match status" value="1"/>
</dbReference>
<dbReference type="InterPro" id="IPR016160">
    <property type="entry name" value="Ald_DH_CS_CYS"/>
</dbReference>
<keyword evidence="5" id="KW-0238">DNA-binding</keyword>
<dbReference type="NCBIfam" id="TIGR01238">
    <property type="entry name" value="D1pyr5carbox3"/>
    <property type="match status" value="1"/>
</dbReference>
<comment type="caution">
    <text evidence="9">The sequence shown here is derived from an EMBL/GenBank/DDBJ whole genome shotgun (WGS) entry which is preliminary data.</text>
</comment>
<dbReference type="Proteomes" id="UP001203423">
    <property type="component" value="Unassembled WGS sequence"/>
</dbReference>
<dbReference type="SUPFAM" id="SSF81935">
    <property type="entry name" value="N-terminal domain of bifunctional PutA protein"/>
    <property type="match status" value="1"/>
</dbReference>
<dbReference type="InterPro" id="IPR002872">
    <property type="entry name" value="Proline_DH_dom"/>
</dbReference>
<evidence type="ECO:0000259" key="7">
    <source>
        <dbReference type="Pfam" id="PF01619"/>
    </source>
</evidence>
<organism evidence="9 10">
    <name type="scientific">Shewanella surugensis</name>
    <dbReference type="NCBI Taxonomy" id="212020"/>
    <lineage>
        <taxon>Bacteria</taxon>
        <taxon>Pseudomonadati</taxon>
        <taxon>Pseudomonadota</taxon>
        <taxon>Gammaproteobacteria</taxon>
        <taxon>Alteromonadales</taxon>
        <taxon>Shewanellaceae</taxon>
        <taxon>Shewanella</taxon>
    </lineage>
</organism>
<protein>
    <recommendedName>
        <fullName evidence="5">Bifunctional protein PutA</fullName>
    </recommendedName>
    <domain>
        <recommendedName>
            <fullName evidence="5">Proline dehydrogenase</fullName>
            <ecNumber evidence="5">1.5.5.2</ecNumber>
        </recommendedName>
        <alternativeName>
            <fullName evidence="5">Proline oxidase</fullName>
        </alternativeName>
    </domain>
    <domain>
        <recommendedName>
            <fullName evidence="5">Delta-1-pyrroline-5-carboxylate dehydrogenase</fullName>
            <shortName evidence="5">P5C dehydrogenase</shortName>
            <ecNumber evidence="5">1.2.1.88</ecNumber>
        </recommendedName>
        <alternativeName>
            <fullName evidence="5">L-glutamate gamma-semialdehyde dehydrogenase</fullName>
        </alternativeName>
    </domain>
</protein>
<dbReference type="InterPro" id="IPR024082">
    <property type="entry name" value="PRODH_PutA_dom_II"/>
</dbReference>
<dbReference type="InterPro" id="IPR016162">
    <property type="entry name" value="Ald_DH_N"/>
</dbReference>
<comment type="cofactor">
    <cofactor evidence="5">
        <name>FAD</name>
        <dbReference type="ChEBI" id="CHEBI:57692"/>
    </cofactor>
</comment>
<dbReference type="SUPFAM" id="SSF53720">
    <property type="entry name" value="ALDH-like"/>
    <property type="match status" value="1"/>
</dbReference>
<feature type="domain" description="Aldehyde dehydrogenase" evidence="6">
    <location>
        <begin position="585"/>
        <end position="1044"/>
    </location>
</feature>
<comment type="catalytic activity">
    <reaction evidence="5">
        <text>L-proline + a quinone = (S)-1-pyrroline-5-carboxylate + a quinol + H(+)</text>
        <dbReference type="Rhea" id="RHEA:23784"/>
        <dbReference type="ChEBI" id="CHEBI:15378"/>
        <dbReference type="ChEBI" id="CHEBI:17388"/>
        <dbReference type="ChEBI" id="CHEBI:24646"/>
        <dbReference type="ChEBI" id="CHEBI:60039"/>
        <dbReference type="ChEBI" id="CHEBI:132124"/>
        <dbReference type="EC" id="1.5.5.2"/>
    </reaction>
</comment>
<comment type="pathway">
    <text evidence="1 5">Amino-acid degradation; L-proline degradation into L-glutamate; L-glutamate from L-proline: step 2/2.</text>
</comment>
<gene>
    <name evidence="9" type="primary">putA</name>
    <name evidence="9" type="ORF">L2764_15360</name>
</gene>
<dbReference type="Gene3D" id="3.40.605.10">
    <property type="entry name" value="Aldehyde Dehydrogenase, Chain A, domain 1"/>
    <property type="match status" value="1"/>
</dbReference>
<evidence type="ECO:0000259" key="6">
    <source>
        <dbReference type="Pfam" id="PF00171"/>
    </source>
</evidence>
<dbReference type="SUPFAM" id="SSF51730">
    <property type="entry name" value="FAD-linked oxidoreductase"/>
    <property type="match status" value="1"/>
</dbReference>
<dbReference type="Pfam" id="PF14850">
    <property type="entry name" value="Pro_dh-DNA_bdg"/>
    <property type="match status" value="1"/>
</dbReference>
<dbReference type="PIRSF" id="PIRSF000197">
    <property type="entry name" value="Bifunct_PutA"/>
    <property type="match status" value="1"/>
</dbReference>
<dbReference type="Gene3D" id="1.20.5.460">
    <property type="entry name" value="Single helix bin"/>
    <property type="match status" value="1"/>
</dbReference>
<sequence>MEIIAMFKASQLLSGFYNSANLDLLFNAISDNYIVDEEAYLSELITLVPTSVEAINAIHARSEALVKQVRQYDKKGLSVGIDAFLQQYSLDTQEGIILMCLAEALLRIPDSATADALIQDKLSGAQWDEHLRQSDSVLVNASTWGLMLTGKIVKLDKNTNGKPSHLLNRLVNRMGEPVIRQAMLAAMKIMGKQFVLGRSIKEALKNSEAKRKMGYTHSYDMLGEAALTQADAQQYFQDYSQTIDALASKRYDENDAPRPSISIKLSALHPRYEVANEARVLTELYDTLLRLIIQARKVNIGISIDAEEGDRLELSLTLFKQLYQSETVRGWGLLGLVVQAYSKRALPVLCWLTHLAKEQGDEIPLRLVKGAYWDSELKWAQEKGEAGYPLFTRKAGTDVSYLACARYLLSDATKGAIYPQFASHNAQTVASITYMAGDRQHEFQRLHGMGEELYDTLLTENKSISVRIYAPVGAHKDLLPYLVRRLLENGANTSFVHKLIDPKTPIHSLITHPVISLKKHKTLANERITLPALIFDDGRQNSKGLNLNIASEAKPFLGAINQFNHTQWSAAPLVDGKRLQGDCITITITSPFNTQLSVGKVIFSDDKAIESALDSASKSFHRWSRTPVEVRANALNKLAHLLEENRCELIALCTREAGKSIQDGIDEVREAVDFCRYYALQATKMMAKPQLLNGPTGELNELFLQGRGIFICISPWNFPLAIFLGQITAALAAGNTVIAKPAEQTSLIGYRAVELAHQAGIPVDVLQFLPGTGATVGAAITSDERIGGVCFTGSTQTAKRINITLANREGPIIPLIAETGGQNAMVVDSTSQPEQVINDVISSAFTSAGQRCSALRVLYLQEDIAERVIEVMKGAMDELSIGDPSLIKTDVGPVIDATAQANLSAHIDHITQTGQLLKSITLPDGTEHGHFVSPTAVEVESIKVLSKEHFGPILHVIRYPAAKLNQIIDDINSTGFGLTLGIHSRNESHALNLADRVNVGNVYINRNQIGAVVGVQPFGGQGLSGTGPKAGGPHYLTRFVTEKTRTNNITAIGGNATLLSLGDSDDWLEK</sequence>
<comment type="catalytic activity">
    <reaction evidence="4 5">
        <text>L-glutamate 5-semialdehyde + NAD(+) + H2O = L-glutamate + NADH + 2 H(+)</text>
        <dbReference type="Rhea" id="RHEA:30235"/>
        <dbReference type="ChEBI" id="CHEBI:15377"/>
        <dbReference type="ChEBI" id="CHEBI:15378"/>
        <dbReference type="ChEBI" id="CHEBI:29985"/>
        <dbReference type="ChEBI" id="CHEBI:57540"/>
        <dbReference type="ChEBI" id="CHEBI:57945"/>
        <dbReference type="ChEBI" id="CHEBI:58066"/>
        <dbReference type="EC" id="1.2.1.88"/>
    </reaction>
</comment>
<dbReference type="InterPro" id="IPR005933">
    <property type="entry name" value="PutA_C"/>
</dbReference>
<keyword evidence="5" id="KW-0285">Flavoprotein</keyword>
<dbReference type="RefSeq" id="WP_248941145.1">
    <property type="nucleotide sequence ID" value="NZ_JAKIKS010000062.1"/>
</dbReference>
<feature type="domain" description="Proline dehydrogenase" evidence="7">
    <location>
        <begin position="203"/>
        <end position="498"/>
    </location>
</feature>
<reference evidence="9 10" key="1">
    <citation type="submission" date="2022-01" db="EMBL/GenBank/DDBJ databases">
        <title>Whole genome-based taxonomy of the Shewanellaceae.</title>
        <authorList>
            <person name="Martin-Rodriguez A.J."/>
        </authorList>
    </citation>
    <scope>NUCLEOTIDE SEQUENCE [LARGE SCALE GENOMIC DNA]</scope>
    <source>
        <strain evidence="9 10">DSM 17177</strain>
    </source>
</reference>
<comment type="similarity">
    <text evidence="5">In the N-terminal section; belongs to the proline dehydrogenase family.</text>
</comment>
<dbReference type="InterPro" id="IPR015590">
    <property type="entry name" value="Aldehyde_DH_dom"/>
</dbReference>
<evidence type="ECO:0000256" key="1">
    <source>
        <dbReference type="ARBA" id="ARBA00004786"/>
    </source>
</evidence>
<keyword evidence="2 5" id="KW-0560">Oxidoreductase</keyword>
<dbReference type="InterPro" id="IPR025703">
    <property type="entry name" value="Bifunct_PutA"/>
</dbReference>
<keyword evidence="10" id="KW-1185">Reference proteome</keyword>
<dbReference type="InterPro" id="IPR016163">
    <property type="entry name" value="Ald_DH_C"/>
</dbReference>
<dbReference type="InterPro" id="IPR029041">
    <property type="entry name" value="FAD-linked_oxidoreductase-like"/>
</dbReference>
<dbReference type="EC" id="1.5.5.2" evidence="5"/>
<comment type="pathway">
    <text evidence="5">Amino-acid degradation; L-proline degradation into L-glutamate; L-glutamate from L-proline: step 1/2.</text>
</comment>
<dbReference type="EMBL" id="JAKIKS010000062">
    <property type="protein sequence ID" value="MCL1125811.1"/>
    <property type="molecule type" value="Genomic_DNA"/>
</dbReference>
<comment type="similarity">
    <text evidence="5">In the C-terminal section; belongs to the aldehyde dehydrogenase family.</text>
</comment>
<evidence type="ECO:0000256" key="2">
    <source>
        <dbReference type="ARBA" id="ARBA00023002"/>
    </source>
</evidence>